<evidence type="ECO:0000313" key="6">
    <source>
        <dbReference type="EMBL" id="GLS25601.1"/>
    </source>
</evidence>
<evidence type="ECO:0000256" key="4">
    <source>
        <dbReference type="SAM" id="Phobius"/>
    </source>
</evidence>
<dbReference type="AlphaFoldDB" id="A0AA37T865"/>
<comment type="cofactor">
    <cofactor evidence="1">
        <name>Mg(2+)</name>
        <dbReference type="ChEBI" id="CHEBI:18420"/>
    </cofactor>
</comment>
<evidence type="ECO:0000256" key="2">
    <source>
        <dbReference type="ARBA" id="ARBA00012528"/>
    </source>
</evidence>
<name>A0AA37T865_9GAMM</name>
<protein>
    <recommendedName>
        <fullName evidence="2">diguanylate cyclase</fullName>
        <ecNumber evidence="2">2.7.7.65</ecNumber>
    </recommendedName>
</protein>
<dbReference type="Gene3D" id="3.30.70.270">
    <property type="match status" value="1"/>
</dbReference>
<dbReference type="Pfam" id="PF00990">
    <property type="entry name" value="GGDEF"/>
    <property type="match status" value="1"/>
</dbReference>
<dbReference type="PANTHER" id="PTHR45138:SF9">
    <property type="entry name" value="DIGUANYLATE CYCLASE DGCM-RELATED"/>
    <property type="match status" value="1"/>
</dbReference>
<dbReference type="EC" id="2.7.7.65" evidence="2"/>
<dbReference type="InterPro" id="IPR043128">
    <property type="entry name" value="Rev_trsase/Diguanyl_cyclase"/>
</dbReference>
<dbReference type="Proteomes" id="UP001156870">
    <property type="component" value="Unassembled WGS sequence"/>
</dbReference>
<gene>
    <name evidence="6" type="ORF">GCM10007877_13150</name>
</gene>
<dbReference type="InterPro" id="IPR029787">
    <property type="entry name" value="Nucleotide_cyclase"/>
</dbReference>
<feature type="domain" description="GGDEF" evidence="5">
    <location>
        <begin position="169"/>
        <end position="302"/>
    </location>
</feature>
<dbReference type="NCBIfam" id="TIGR00254">
    <property type="entry name" value="GGDEF"/>
    <property type="match status" value="1"/>
</dbReference>
<feature type="transmembrane region" description="Helical" evidence="4">
    <location>
        <begin position="63"/>
        <end position="80"/>
    </location>
</feature>
<feature type="transmembrane region" description="Helical" evidence="4">
    <location>
        <begin position="5"/>
        <end position="23"/>
    </location>
</feature>
<sequence>MRYRYTAIILCIVITLLELVYWFSLDFKFKVDLSWTDIISESFILLFNIVLIVVILRARLSDLVFWPLFLGFVLLFFSGVPDLIDEITQIDSLFLSAQENIGYILGMLMMTLGFYLWGEEYRLANHRLLQSEKKYKQLSITDSLTGLYNSGYFFNVLSSEIALARRYQLSLSLIVMDIDDFKSHNDRYGHIEGDKVIAAMGHEIKAVLREIDKPFRYGGEEFVILLPRTNLYTTYTIAERIRKAVLAIEFEPKPGEVVKKSVSIGVAELTEEDLPQLLVARADAAMYLAKRQGKNRVVSLTSEEHMQIA</sequence>
<proteinExistence type="predicted"/>
<organism evidence="6 7">
    <name type="scientific">Marinibactrum halimedae</name>
    <dbReference type="NCBI Taxonomy" id="1444977"/>
    <lineage>
        <taxon>Bacteria</taxon>
        <taxon>Pseudomonadati</taxon>
        <taxon>Pseudomonadota</taxon>
        <taxon>Gammaproteobacteria</taxon>
        <taxon>Cellvibrionales</taxon>
        <taxon>Cellvibrionaceae</taxon>
        <taxon>Marinibactrum</taxon>
    </lineage>
</organism>
<comment type="catalytic activity">
    <reaction evidence="3">
        <text>2 GTP = 3',3'-c-di-GMP + 2 diphosphate</text>
        <dbReference type="Rhea" id="RHEA:24898"/>
        <dbReference type="ChEBI" id="CHEBI:33019"/>
        <dbReference type="ChEBI" id="CHEBI:37565"/>
        <dbReference type="ChEBI" id="CHEBI:58805"/>
        <dbReference type="EC" id="2.7.7.65"/>
    </reaction>
</comment>
<feature type="transmembrane region" description="Helical" evidence="4">
    <location>
        <begin position="100"/>
        <end position="118"/>
    </location>
</feature>
<evidence type="ECO:0000313" key="7">
    <source>
        <dbReference type="Proteomes" id="UP001156870"/>
    </source>
</evidence>
<dbReference type="InterPro" id="IPR050469">
    <property type="entry name" value="Diguanylate_Cyclase"/>
</dbReference>
<keyword evidence="7" id="KW-1185">Reference proteome</keyword>
<dbReference type="CDD" id="cd01949">
    <property type="entry name" value="GGDEF"/>
    <property type="match status" value="1"/>
</dbReference>
<dbReference type="GO" id="GO:0043709">
    <property type="term" value="P:cell adhesion involved in single-species biofilm formation"/>
    <property type="evidence" value="ECO:0007669"/>
    <property type="project" value="TreeGrafter"/>
</dbReference>
<dbReference type="GO" id="GO:0005886">
    <property type="term" value="C:plasma membrane"/>
    <property type="evidence" value="ECO:0007669"/>
    <property type="project" value="TreeGrafter"/>
</dbReference>
<dbReference type="InterPro" id="IPR000160">
    <property type="entry name" value="GGDEF_dom"/>
</dbReference>
<accession>A0AA37T865</accession>
<evidence type="ECO:0000256" key="3">
    <source>
        <dbReference type="ARBA" id="ARBA00034247"/>
    </source>
</evidence>
<dbReference type="PANTHER" id="PTHR45138">
    <property type="entry name" value="REGULATORY COMPONENTS OF SENSORY TRANSDUCTION SYSTEM"/>
    <property type="match status" value="1"/>
</dbReference>
<evidence type="ECO:0000259" key="5">
    <source>
        <dbReference type="PROSITE" id="PS50887"/>
    </source>
</evidence>
<dbReference type="FunFam" id="3.30.70.270:FF:000001">
    <property type="entry name" value="Diguanylate cyclase domain protein"/>
    <property type="match status" value="1"/>
</dbReference>
<dbReference type="SMART" id="SM00267">
    <property type="entry name" value="GGDEF"/>
    <property type="match status" value="1"/>
</dbReference>
<dbReference type="GO" id="GO:1902201">
    <property type="term" value="P:negative regulation of bacterial-type flagellum-dependent cell motility"/>
    <property type="evidence" value="ECO:0007669"/>
    <property type="project" value="TreeGrafter"/>
</dbReference>
<feature type="transmembrane region" description="Helical" evidence="4">
    <location>
        <begin position="35"/>
        <end position="56"/>
    </location>
</feature>
<comment type="caution">
    <text evidence="6">The sequence shown here is derived from an EMBL/GenBank/DDBJ whole genome shotgun (WGS) entry which is preliminary data.</text>
</comment>
<keyword evidence="4" id="KW-0812">Transmembrane</keyword>
<dbReference type="PROSITE" id="PS50887">
    <property type="entry name" value="GGDEF"/>
    <property type="match status" value="1"/>
</dbReference>
<keyword evidence="4" id="KW-1133">Transmembrane helix</keyword>
<dbReference type="GO" id="GO:0052621">
    <property type="term" value="F:diguanylate cyclase activity"/>
    <property type="evidence" value="ECO:0007669"/>
    <property type="project" value="UniProtKB-EC"/>
</dbReference>
<evidence type="ECO:0000256" key="1">
    <source>
        <dbReference type="ARBA" id="ARBA00001946"/>
    </source>
</evidence>
<keyword evidence="4" id="KW-0472">Membrane</keyword>
<reference evidence="6 7" key="1">
    <citation type="journal article" date="2014" name="Int. J. Syst. Evol. Microbiol.">
        <title>Complete genome sequence of Corynebacterium casei LMG S-19264T (=DSM 44701T), isolated from a smear-ripened cheese.</title>
        <authorList>
            <consortium name="US DOE Joint Genome Institute (JGI-PGF)"/>
            <person name="Walter F."/>
            <person name="Albersmeier A."/>
            <person name="Kalinowski J."/>
            <person name="Ruckert C."/>
        </authorList>
    </citation>
    <scope>NUCLEOTIDE SEQUENCE [LARGE SCALE GENOMIC DNA]</scope>
    <source>
        <strain evidence="6 7">NBRC 110095</strain>
    </source>
</reference>
<dbReference type="EMBL" id="BSPD01000031">
    <property type="protein sequence ID" value="GLS25601.1"/>
    <property type="molecule type" value="Genomic_DNA"/>
</dbReference>
<dbReference type="SUPFAM" id="SSF55073">
    <property type="entry name" value="Nucleotide cyclase"/>
    <property type="match status" value="1"/>
</dbReference>